<gene>
    <name evidence="17 21" type="primary">murD</name>
    <name evidence="21" type="ORF">ANACAC_00008</name>
</gene>
<dbReference type="GO" id="GO:0051301">
    <property type="term" value="P:cell division"/>
    <property type="evidence" value="ECO:0007669"/>
    <property type="project" value="UniProtKB-KW"/>
</dbReference>
<reference evidence="21" key="1">
    <citation type="submission" date="2007-11" db="EMBL/GenBank/DDBJ databases">
        <authorList>
            <person name="Fulton L."/>
            <person name="Clifton S."/>
            <person name="Fulton B."/>
            <person name="Xu J."/>
            <person name="Minx P."/>
            <person name="Pepin K.H."/>
            <person name="Johnson M."/>
            <person name="Thiruvilangam P."/>
            <person name="Bhonagiri V."/>
            <person name="Nash W.E."/>
            <person name="Mardis E.R."/>
            <person name="Wilson R.K."/>
        </authorList>
    </citation>
    <scope>NUCLEOTIDE SEQUENCE [LARGE SCALE GENOMIC DNA]</scope>
    <source>
        <strain evidence="21">DSM 14662</strain>
    </source>
</reference>
<dbReference type="SUPFAM" id="SSF53244">
    <property type="entry name" value="MurD-like peptide ligases, peptide-binding domain"/>
    <property type="match status" value="1"/>
</dbReference>
<evidence type="ECO:0000313" key="22">
    <source>
        <dbReference type="Proteomes" id="UP000004935"/>
    </source>
</evidence>
<evidence type="ECO:0000256" key="2">
    <source>
        <dbReference type="ARBA" id="ARBA00004496"/>
    </source>
</evidence>
<dbReference type="GO" id="GO:0008764">
    <property type="term" value="F:UDP-N-acetylmuramoylalanine-D-glutamate ligase activity"/>
    <property type="evidence" value="ECO:0007669"/>
    <property type="project" value="UniProtKB-UniRule"/>
</dbReference>
<evidence type="ECO:0000313" key="21">
    <source>
        <dbReference type="EMBL" id="EDR99167.1"/>
    </source>
</evidence>
<evidence type="ECO:0000256" key="12">
    <source>
        <dbReference type="ARBA" id="ARBA00022984"/>
    </source>
</evidence>
<keyword evidence="11 17" id="KW-0133">Cell shape</keyword>
<keyword evidence="17 18" id="KW-0132">Cell division</keyword>
<evidence type="ECO:0000256" key="5">
    <source>
        <dbReference type="ARBA" id="ARBA00012212"/>
    </source>
</evidence>
<dbReference type="GO" id="GO:0005737">
    <property type="term" value="C:cytoplasm"/>
    <property type="evidence" value="ECO:0007669"/>
    <property type="project" value="UniProtKB-SubCell"/>
</dbReference>
<dbReference type="AlphaFoldDB" id="B0M8Y6"/>
<dbReference type="EMBL" id="ABAX03000001">
    <property type="protein sequence ID" value="EDR99167.1"/>
    <property type="molecule type" value="Genomic_DNA"/>
</dbReference>
<evidence type="ECO:0000256" key="9">
    <source>
        <dbReference type="ARBA" id="ARBA00022741"/>
    </source>
</evidence>
<evidence type="ECO:0000256" key="14">
    <source>
        <dbReference type="ARBA" id="ARBA00030398"/>
    </source>
</evidence>
<dbReference type="Gene3D" id="3.40.50.720">
    <property type="entry name" value="NAD(P)-binding Rossmann-like Domain"/>
    <property type="match status" value="1"/>
</dbReference>
<comment type="function">
    <text evidence="1 17 18">Cell wall formation. Catalyzes the addition of glutamate to the nucleotide precursor UDP-N-acetylmuramoyl-L-alanine (UMA).</text>
</comment>
<dbReference type="Pfam" id="PF08245">
    <property type="entry name" value="Mur_ligase_M"/>
    <property type="match status" value="1"/>
</dbReference>
<organism evidence="21 22">
    <name type="scientific">Anaerostipes caccae (strain DSM 14662 / CCUG 47493 / JCM 13470 / NCIMB 13811 / L1-92)</name>
    <dbReference type="NCBI Taxonomy" id="411490"/>
    <lineage>
        <taxon>Bacteria</taxon>
        <taxon>Bacillati</taxon>
        <taxon>Bacillota</taxon>
        <taxon>Clostridia</taxon>
        <taxon>Lachnospirales</taxon>
        <taxon>Lachnospiraceae</taxon>
        <taxon>Anaerostipes</taxon>
    </lineage>
</organism>
<keyword evidence="17 18" id="KW-0131">Cell cycle</keyword>
<dbReference type="GO" id="GO:0071555">
    <property type="term" value="P:cell wall organization"/>
    <property type="evidence" value="ECO:0007669"/>
    <property type="project" value="UniProtKB-KW"/>
</dbReference>
<evidence type="ECO:0000259" key="19">
    <source>
        <dbReference type="Pfam" id="PF02875"/>
    </source>
</evidence>
<dbReference type="Pfam" id="PF02875">
    <property type="entry name" value="Mur_ligase_C"/>
    <property type="match status" value="1"/>
</dbReference>
<keyword evidence="7 17" id="KW-0963">Cytoplasm</keyword>
<dbReference type="InterPro" id="IPR005762">
    <property type="entry name" value="MurD"/>
</dbReference>
<feature type="domain" description="Mur ligase central" evidence="20">
    <location>
        <begin position="128"/>
        <end position="305"/>
    </location>
</feature>
<dbReference type="GO" id="GO:0005524">
    <property type="term" value="F:ATP binding"/>
    <property type="evidence" value="ECO:0007669"/>
    <property type="project" value="UniProtKB-UniRule"/>
</dbReference>
<dbReference type="NCBIfam" id="TIGR01087">
    <property type="entry name" value="murD"/>
    <property type="match status" value="1"/>
</dbReference>
<evidence type="ECO:0000256" key="4">
    <source>
        <dbReference type="ARBA" id="ARBA00010416"/>
    </source>
</evidence>
<feature type="domain" description="Mur ligase C-terminal" evidence="19">
    <location>
        <begin position="328"/>
        <end position="442"/>
    </location>
</feature>
<comment type="caution">
    <text evidence="21">The sequence shown here is derived from an EMBL/GenBank/DDBJ whole genome shotgun (WGS) entry which is preliminary data.</text>
</comment>
<feature type="binding site" evidence="17">
    <location>
        <begin position="130"/>
        <end position="136"/>
    </location>
    <ligand>
        <name>ATP</name>
        <dbReference type="ChEBI" id="CHEBI:30616"/>
    </ligand>
</feature>
<dbReference type="SUPFAM" id="SSF53623">
    <property type="entry name" value="MurD-like peptide ligases, catalytic domain"/>
    <property type="match status" value="1"/>
</dbReference>
<proteinExistence type="inferred from homology"/>
<evidence type="ECO:0000256" key="13">
    <source>
        <dbReference type="ARBA" id="ARBA00023316"/>
    </source>
</evidence>
<dbReference type="STRING" id="411490.ANACAC_00008"/>
<evidence type="ECO:0000256" key="7">
    <source>
        <dbReference type="ARBA" id="ARBA00022490"/>
    </source>
</evidence>
<dbReference type="InterPro" id="IPR036565">
    <property type="entry name" value="Mur-like_cat_sf"/>
</dbReference>
<evidence type="ECO:0000259" key="20">
    <source>
        <dbReference type="Pfam" id="PF08245"/>
    </source>
</evidence>
<dbReference type="HOGENOM" id="CLU_032540_0_0_9"/>
<comment type="catalytic activity">
    <reaction evidence="16 17 18">
        <text>UDP-N-acetyl-alpha-D-muramoyl-L-alanine + D-glutamate + ATP = UDP-N-acetyl-alpha-D-muramoyl-L-alanyl-D-glutamate + ADP + phosphate + H(+)</text>
        <dbReference type="Rhea" id="RHEA:16429"/>
        <dbReference type="ChEBI" id="CHEBI:15378"/>
        <dbReference type="ChEBI" id="CHEBI:29986"/>
        <dbReference type="ChEBI" id="CHEBI:30616"/>
        <dbReference type="ChEBI" id="CHEBI:43474"/>
        <dbReference type="ChEBI" id="CHEBI:83898"/>
        <dbReference type="ChEBI" id="CHEBI:83900"/>
        <dbReference type="ChEBI" id="CHEBI:456216"/>
        <dbReference type="EC" id="6.3.2.9"/>
    </reaction>
</comment>
<evidence type="ECO:0000256" key="3">
    <source>
        <dbReference type="ARBA" id="ARBA00004752"/>
    </source>
</evidence>
<dbReference type="InterPro" id="IPR013221">
    <property type="entry name" value="Mur_ligase_cen"/>
</dbReference>
<dbReference type="EC" id="6.3.2.9" evidence="5 17"/>
<evidence type="ECO:0000256" key="17">
    <source>
        <dbReference type="HAMAP-Rule" id="MF_00639"/>
    </source>
</evidence>
<keyword evidence="10 17" id="KW-0067">ATP-binding</keyword>
<dbReference type="Pfam" id="PF21799">
    <property type="entry name" value="MurD-like_N"/>
    <property type="match status" value="1"/>
</dbReference>
<evidence type="ECO:0000256" key="1">
    <source>
        <dbReference type="ARBA" id="ARBA00002734"/>
    </source>
</evidence>
<keyword evidence="12 17" id="KW-0573">Peptidoglycan synthesis</keyword>
<sequence>MPDRPDRHLDKEQEMTLKDKKVLVAGAGKSGIGSASLLIRSGASVSLYDGNEHLKAQDIYDKLEGKKEIPLILGELTPGAEEEFDLLVLSPGISVNAPVSKQFMDSGRPVWSEIELAYQVSRGQIAAITGTNGKTTTTALVGEIMKCFYSDVYVVGNIGTPYTSVALDTKDESVIVAEISSFQLETIQDFRPQVSAVLNITPDHLDRHGTVEVYARTKESIGKNQTGDQVMVLNYEDPVTRNMAERANARVVFFSLDHELEEGVYFKDGSFMLAENKTVQTICTEADINLLGGHNYENILAAIAVSHYMGVPAEQIRKGVSGFKGVEHRIEYVDTIKDVAYYNDSKGTNTDAAIKGIKAMNRPTFLIGGGYDKKAEYDDWIEAFDGKVKELILLGATAEKIGKTAEAHGFSRIVYVDTLEEAVEYASKHAVSGDAVLLSPACASWGMFPNYEVRGDRFKEYVNKLKER</sequence>
<dbReference type="GO" id="GO:0008360">
    <property type="term" value="P:regulation of cell shape"/>
    <property type="evidence" value="ECO:0007669"/>
    <property type="project" value="UniProtKB-KW"/>
</dbReference>
<dbReference type="Gene3D" id="3.90.190.20">
    <property type="entry name" value="Mur ligase, C-terminal domain"/>
    <property type="match status" value="1"/>
</dbReference>
<dbReference type="InterPro" id="IPR036615">
    <property type="entry name" value="Mur_ligase_C_dom_sf"/>
</dbReference>
<dbReference type="SUPFAM" id="SSF51984">
    <property type="entry name" value="MurCD N-terminal domain"/>
    <property type="match status" value="1"/>
</dbReference>
<keyword evidence="13 17" id="KW-0961">Cell wall biogenesis/degradation</keyword>
<keyword evidence="22" id="KW-1185">Reference proteome</keyword>
<dbReference type="PANTHER" id="PTHR43692:SF1">
    <property type="entry name" value="UDP-N-ACETYLMURAMOYLALANINE--D-GLUTAMATE LIGASE"/>
    <property type="match status" value="1"/>
</dbReference>
<dbReference type="GO" id="GO:0009252">
    <property type="term" value="P:peptidoglycan biosynthetic process"/>
    <property type="evidence" value="ECO:0007669"/>
    <property type="project" value="UniProtKB-UniRule"/>
</dbReference>
<dbReference type="Gene3D" id="3.40.1190.10">
    <property type="entry name" value="Mur-like, catalytic domain"/>
    <property type="match status" value="1"/>
</dbReference>
<dbReference type="eggNOG" id="COG0771">
    <property type="taxonomic scope" value="Bacteria"/>
</dbReference>
<keyword evidence="9 17" id="KW-0547">Nucleotide-binding</keyword>
<evidence type="ECO:0000256" key="18">
    <source>
        <dbReference type="RuleBase" id="RU003664"/>
    </source>
</evidence>
<evidence type="ECO:0000256" key="15">
    <source>
        <dbReference type="ARBA" id="ARBA00032324"/>
    </source>
</evidence>
<comment type="subcellular location">
    <subcellularLocation>
        <location evidence="2 17 18">Cytoplasm</location>
    </subcellularLocation>
</comment>
<comment type="pathway">
    <text evidence="3 17 18">Cell wall biogenesis; peptidoglycan biosynthesis.</text>
</comment>
<name>B0M8Y6_ANACD</name>
<dbReference type="Proteomes" id="UP000004935">
    <property type="component" value="Unassembled WGS sequence"/>
</dbReference>
<comment type="similarity">
    <text evidence="4 17">Belongs to the MurCDEF family.</text>
</comment>
<accession>B0M8Y6</accession>
<protein>
    <recommendedName>
        <fullName evidence="6 17">UDP-N-acetylmuramoylalanine--D-glutamate ligase</fullName>
        <ecNumber evidence="5 17">6.3.2.9</ecNumber>
    </recommendedName>
    <alternativeName>
        <fullName evidence="15 17">D-glutamic acid-adding enzyme</fullName>
    </alternativeName>
    <alternativeName>
        <fullName evidence="14 17">UDP-N-acetylmuramoyl-L-alanyl-D-glutamate synthetase</fullName>
    </alternativeName>
</protein>
<dbReference type="InterPro" id="IPR004101">
    <property type="entry name" value="Mur_ligase_C"/>
</dbReference>
<evidence type="ECO:0000256" key="11">
    <source>
        <dbReference type="ARBA" id="ARBA00022960"/>
    </source>
</evidence>
<evidence type="ECO:0000256" key="8">
    <source>
        <dbReference type="ARBA" id="ARBA00022598"/>
    </source>
</evidence>
<keyword evidence="8 17" id="KW-0436">Ligase</keyword>
<dbReference type="UniPathway" id="UPA00219"/>
<dbReference type="PANTHER" id="PTHR43692">
    <property type="entry name" value="UDP-N-ACETYLMURAMOYLALANINE--D-GLUTAMATE LIGASE"/>
    <property type="match status" value="1"/>
</dbReference>
<evidence type="ECO:0000256" key="16">
    <source>
        <dbReference type="ARBA" id="ARBA00047632"/>
    </source>
</evidence>
<evidence type="ECO:0000256" key="6">
    <source>
        <dbReference type="ARBA" id="ARBA00015655"/>
    </source>
</evidence>
<evidence type="ECO:0000256" key="10">
    <source>
        <dbReference type="ARBA" id="ARBA00022840"/>
    </source>
</evidence>
<reference evidence="21" key="2">
    <citation type="submission" date="2013-11" db="EMBL/GenBank/DDBJ databases">
        <title>Draft genome sequence of Anaerostipes caccae (DSM 14662).</title>
        <authorList>
            <person name="Sudarsanam P."/>
            <person name="Ley R."/>
            <person name="Guruge J."/>
            <person name="Turnbaugh P.J."/>
            <person name="Mahowald M."/>
            <person name="Liep D."/>
            <person name="Gordon J."/>
        </authorList>
    </citation>
    <scope>NUCLEOTIDE SEQUENCE</scope>
    <source>
        <strain evidence="21">DSM 14662</strain>
    </source>
</reference>
<dbReference type="HAMAP" id="MF_00639">
    <property type="entry name" value="MurD"/>
    <property type="match status" value="1"/>
</dbReference>